<dbReference type="SUPFAM" id="SSF57701">
    <property type="entry name" value="Zn2/Cys6 DNA-binding domain"/>
    <property type="match status" value="1"/>
</dbReference>
<dbReference type="STRING" id="97972.A0A2V1DHM2"/>
<dbReference type="CDD" id="cd12148">
    <property type="entry name" value="fungal_TF_MHR"/>
    <property type="match status" value="1"/>
</dbReference>
<accession>A0A2V1DHM2</accession>
<feature type="compositionally biased region" description="Polar residues" evidence="3">
    <location>
        <begin position="110"/>
        <end position="130"/>
    </location>
</feature>
<dbReference type="CDD" id="cd00067">
    <property type="entry name" value="GAL4"/>
    <property type="match status" value="1"/>
</dbReference>
<evidence type="ECO:0000259" key="4">
    <source>
        <dbReference type="PROSITE" id="PS50048"/>
    </source>
</evidence>
<evidence type="ECO:0000256" key="3">
    <source>
        <dbReference type="SAM" id="MobiDB-lite"/>
    </source>
</evidence>
<evidence type="ECO:0000256" key="1">
    <source>
        <dbReference type="ARBA" id="ARBA00004123"/>
    </source>
</evidence>
<dbReference type="SMART" id="SM00066">
    <property type="entry name" value="GAL4"/>
    <property type="match status" value="1"/>
</dbReference>
<name>A0A2V1DHM2_9PLEO</name>
<dbReference type="GO" id="GO:0008270">
    <property type="term" value="F:zinc ion binding"/>
    <property type="evidence" value="ECO:0007669"/>
    <property type="project" value="InterPro"/>
</dbReference>
<dbReference type="InterPro" id="IPR036864">
    <property type="entry name" value="Zn2-C6_fun-type_DNA-bd_sf"/>
</dbReference>
<dbReference type="Pfam" id="PF00172">
    <property type="entry name" value="Zn_clus"/>
    <property type="match status" value="1"/>
</dbReference>
<dbReference type="PROSITE" id="PS50048">
    <property type="entry name" value="ZN2_CY6_FUNGAL_2"/>
    <property type="match status" value="1"/>
</dbReference>
<feature type="region of interest" description="Disordered" evidence="3">
    <location>
        <begin position="622"/>
        <end position="653"/>
    </location>
</feature>
<keyword evidence="2" id="KW-0539">Nucleus</keyword>
<organism evidence="5 6">
    <name type="scientific">Periconia macrospinosa</name>
    <dbReference type="NCBI Taxonomy" id="97972"/>
    <lineage>
        <taxon>Eukaryota</taxon>
        <taxon>Fungi</taxon>
        <taxon>Dikarya</taxon>
        <taxon>Ascomycota</taxon>
        <taxon>Pezizomycotina</taxon>
        <taxon>Dothideomycetes</taxon>
        <taxon>Pleosporomycetidae</taxon>
        <taxon>Pleosporales</taxon>
        <taxon>Massarineae</taxon>
        <taxon>Periconiaceae</taxon>
        <taxon>Periconia</taxon>
    </lineage>
</organism>
<evidence type="ECO:0000313" key="6">
    <source>
        <dbReference type="Proteomes" id="UP000244855"/>
    </source>
</evidence>
<dbReference type="Proteomes" id="UP000244855">
    <property type="component" value="Unassembled WGS sequence"/>
</dbReference>
<dbReference type="PANTHER" id="PTHR31001">
    <property type="entry name" value="UNCHARACTERIZED TRANSCRIPTIONAL REGULATORY PROTEIN"/>
    <property type="match status" value="1"/>
</dbReference>
<reference evidence="5 6" key="1">
    <citation type="journal article" date="2018" name="Sci. Rep.">
        <title>Comparative genomics provides insights into the lifestyle and reveals functional heterogeneity of dark septate endophytic fungi.</title>
        <authorList>
            <person name="Knapp D.G."/>
            <person name="Nemeth J.B."/>
            <person name="Barry K."/>
            <person name="Hainaut M."/>
            <person name="Henrissat B."/>
            <person name="Johnson J."/>
            <person name="Kuo A."/>
            <person name="Lim J.H.P."/>
            <person name="Lipzen A."/>
            <person name="Nolan M."/>
            <person name="Ohm R.A."/>
            <person name="Tamas L."/>
            <person name="Grigoriev I.V."/>
            <person name="Spatafora J.W."/>
            <person name="Nagy L.G."/>
            <person name="Kovacs G.M."/>
        </authorList>
    </citation>
    <scope>NUCLEOTIDE SEQUENCE [LARGE SCALE GENOMIC DNA]</scope>
    <source>
        <strain evidence="5 6">DSE2036</strain>
    </source>
</reference>
<feature type="region of interest" description="Disordered" evidence="3">
    <location>
        <begin position="51"/>
        <end position="84"/>
    </location>
</feature>
<dbReference type="OrthoDB" id="410267at2759"/>
<evidence type="ECO:0000256" key="2">
    <source>
        <dbReference type="ARBA" id="ARBA00023242"/>
    </source>
</evidence>
<dbReference type="PANTHER" id="PTHR31001:SF76">
    <property type="entry name" value="ZN(2)-C6 FUNGAL-TYPE DOMAIN-CONTAINING PROTEIN"/>
    <property type="match status" value="1"/>
</dbReference>
<comment type="subcellular location">
    <subcellularLocation>
        <location evidence="1">Nucleus</location>
    </subcellularLocation>
</comment>
<sequence>MPKQRQTCTRCSQRRQKCDRKSPCTRCVQNKEAHLCTMEWSAGYNPAVHRKYPRKVSSSRTRASSGEETSSSVIPSPNDAQPQRSMPFRVALPETQTDGLFHSRELSYPSAPSSTAGTESTPGLPTTSSTNVNFITYGRSDFADIRISSLLQAKEEYQSQQALAEQRFNPEGADKNSDTNGANGFSPAAQSVEVHHLQSLLPCKEQLLKMVDYHHQCMSYWVGGVYDGPSFRKSVLEAYDDDSVINLRKNGWLWSALLFSVLSASMIGSCETVSASWGFSDSEKLRLSRTWGSALISCLHLGDYATAYHVYSVQAIFNMHTSEHLVGSTKEWAVYQSAAIVIARGLGFHKLGPHPEDDIAPRDMTTKQREALMQREIGRRCWIGLSSQDWLCSTSQGMYQIHKRHFTTILPRHFDEYTWERIRDDNVPTHTMMTTFLNEVAYQLSRYLDDMIDAPCLESKYNVVLKYDALIRAINLEKLPRFLRPTTPYNATWPQWTRWARRSYEASSAHKIIMIHQSFLGKSFKDPRYTYSRWACVSSAKIVVELMKTRYPEEPQWWVEHAFVVTAGLVLGLDLFHRGGKGSEAAESKAGVEQAVKILLNWPTSSVAIHGIRLLTSLLEEHTKNTSPQSSSKQHDGQQQQREHNPPSPENMGPLAIAEAARVSASIQPPQQPQQQLEEEQVAQNQDIFVSEPSWMNIDFDIDMMNLDMLVDPGVNSNVFFEGMLGVPGSNDYNPLLFQSL</sequence>
<dbReference type="InterPro" id="IPR001138">
    <property type="entry name" value="Zn2Cys6_DnaBD"/>
</dbReference>
<keyword evidence="6" id="KW-1185">Reference proteome</keyword>
<feature type="region of interest" description="Disordered" evidence="3">
    <location>
        <begin position="104"/>
        <end position="130"/>
    </location>
</feature>
<feature type="compositionally biased region" description="Polar residues" evidence="3">
    <location>
        <begin position="56"/>
        <end position="84"/>
    </location>
</feature>
<gene>
    <name evidence="5" type="ORF">DM02DRAFT_674005</name>
</gene>
<protein>
    <recommendedName>
        <fullName evidence="4">Zn(2)-C6 fungal-type domain-containing protein</fullName>
    </recommendedName>
</protein>
<dbReference type="EMBL" id="KZ805432">
    <property type="protein sequence ID" value="PVH97630.1"/>
    <property type="molecule type" value="Genomic_DNA"/>
</dbReference>
<dbReference type="PROSITE" id="PS00463">
    <property type="entry name" value="ZN2_CY6_FUNGAL_1"/>
    <property type="match status" value="1"/>
</dbReference>
<dbReference type="AlphaFoldDB" id="A0A2V1DHM2"/>
<dbReference type="InterPro" id="IPR050613">
    <property type="entry name" value="Sec_Metabolite_Reg"/>
</dbReference>
<dbReference type="GO" id="GO:0000981">
    <property type="term" value="F:DNA-binding transcription factor activity, RNA polymerase II-specific"/>
    <property type="evidence" value="ECO:0007669"/>
    <property type="project" value="InterPro"/>
</dbReference>
<dbReference type="GO" id="GO:0005634">
    <property type="term" value="C:nucleus"/>
    <property type="evidence" value="ECO:0007669"/>
    <property type="project" value="UniProtKB-SubCell"/>
</dbReference>
<proteinExistence type="predicted"/>
<feature type="domain" description="Zn(2)-C6 fungal-type" evidence="4">
    <location>
        <begin position="7"/>
        <end position="38"/>
    </location>
</feature>
<feature type="compositionally biased region" description="Basic and acidic residues" evidence="3">
    <location>
        <begin position="633"/>
        <end position="645"/>
    </location>
</feature>
<evidence type="ECO:0000313" key="5">
    <source>
        <dbReference type="EMBL" id="PVH97630.1"/>
    </source>
</evidence>